<proteinExistence type="predicted"/>
<dbReference type="Proteomes" id="UP001156641">
    <property type="component" value="Unassembled WGS sequence"/>
</dbReference>
<dbReference type="PANTHER" id="PTHR10668">
    <property type="entry name" value="PHYTOENE DEHYDROGENASE"/>
    <property type="match status" value="1"/>
</dbReference>
<sequence>MSGTYDILVVGGGSNSLTAAAYMAKAGKKVLVLEKNSQCGGGVVSINIAPGFTHDPHATGLVACLPNPAISHGELPLAKHGYELVPFEASFASVFEDGTGLISYQSLDKTCEAIAHFSTRDAETYRKIATDAMALLPLLSRSMAAPPLPFGGFVAMLEQSPSGRRLVTSLLSSVYDVLEDNFESIELKLHFMKWCGEMMMNPETKGTGITFHMLLGMSHSYEAGCVKGGSKNLTNALIGSLQEFGGEVRTNAEVKRVIVSGGRATGVEMMDGEILTARDAVIASIHPWRLGDYITGIPEDIIKAARQTKLSDHGAINQQIALTHAPEYKAGPQYKDVLCVELMHKDVRACREQFHNYIMGGMNLDQLSPLVIVNTNKDPSRAPAGQAAMYLYHFGPREWANGGIEAWAERQAEVADAVWNETKKYCTNLDDSNIIARHVETPLTHHRHSNSMMLGDIFGIGGSAATILGRRPIPELARYRVPGVEGLYLSGPFMHPGGAVTLGGRATAVALFQDLKIDLKRGFIAI</sequence>
<dbReference type="RefSeq" id="WP_284255936.1">
    <property type="nucleotide sequence ID" value="NZ_BSOS01000005.1"/>
</dbReference>
<dbReference type="Pfam" id="PF13450">
    <property type="entry name" value="NAD_binding_8"/>
    <property type="match status" value="1"/>
</dbReference>
<dbReference type="PANTHER" id="PTHR10668:SF103">
    <property type="entry name" value="PYRIDINE NUCLEOTIDE-DISULFIDE OXIDOREDUCTASE DOMAIN-CONTAINING PROTEIN 2"/>
    <property type="match status" value="1"/>
</dbReference>
<dbReference type="EMBL" id="BSOS01000005">
    <property type="protein sequence ID" value="GLR65445.1"/>
    <property type="molecule type" value="Genomic_DNA"/>
</dbReference>
<protein>
    <submittedName>
        <fullName evidence="1">FAD-dependent oxidoreductase</fullName>
    </submittedName>
</protein>
<gene>
    <name evidence="1" type="ORF">GCM10010909_01230</name>
</gene>
<name>A0ABQ6A2G7_9PROT</name>
<dbReference type="InterPro" id="IPR036188">
    <property type="entry name" value="FAD/NAD-bd_sf"/>
</dbReference>
<comment type="caution">
    <text evidence="1">The sequence shown here is derived from an EMBL/GenBank/DDBJ whole genome shotgun (WGS) entry which is preliminary data.</text>
</comment>
<organism evidence="1 2">
    <name type="scientific">Acidocella aquatica</name>
    <dbReference type="NCBI Taxonomy" id="1922313"/>
    <lineage>
        <taxon>Bacteria</taxon>
        <taxon>Pseudomonadati</taxon>
        <taxon>Pseudomonadota</taxon>
        <taxon>Alphaproteobacteria</taxon>
        <taxon>Acetobacterales</taxon>
        <taxon>Acidocellaceae</taxon>
        <taxon>Acidocella</taxon>
    </lineage>
</organism>
<dbReference type="Gene3D" id="3.50.50.60">
    <property type="entry name" value="FAD/NAD(P)-binding domain"/>
    <property type="match status" value="2"/>
</dbReference>
<evidence type="ECO:0000313" key="1">
    <source>
        <dbReference type="EMBL" id="GLR65445.1"/>
    </source>
</evidence>
<accession>A0ABQ6A2G7</accession>
<dbReference type="SUPFAM" id="SSF51905">
    <property type="entry name" value="FAD/NAD(P)-binding domain"/>
    <property type="match status" value="1"/>
</dbReference>
<keyword evidence="2" id="KW-1185">Reference proteome</keyword>
<reference evidence="2" key="1">
    <citation type="journal article" date="2019" name="Int. J. Syst. Evol. Microbiol.">
        <title>The Global Catalogue of Microorganisms (GCM) 10K type strain sequencing project: providing services to taxonomists for standard genome sequencing and annotation.</title>
        <authorList>
            <consortium name="The Broad Institute Genomics Platform"/>
            <consortium name="The Broad Institute Genome Sequencing Center for Infectious Disease"/>
            <person name="Wu L."/>
            <person name="Ma J."/>
        </authorList>
    </citation>
    <scope>NUCLEOTIDE SEQUENCE [LARGE SCALE GENOMIC DNA]</scope>
    <source>
        <strain evidence="2">NBRC 112502</strain>
    </source>
</reference>
<evidence type="ECO:0000313" key="2">
    <source>
        <dbReference type="Proteomes" id="UP001156641"/>
    </source>
</evidence>